<reference evidence="3 4" key="1">
    <citation type="submission" date="2016-07" db="EMBL/GenBank/DDBJ databases">
        <title>Multiple horizontal gene transfer events from other fungi enriched the ability of initially mycotrophic Trichoderma (Ascomycota) to feed on dead plant biomass.</title>
        <authorList>
            <consortium name="DOE Joint Genome Institute"/>
            <person name="Aerts A."/>
            <person name="Atanasova L."/>
            <person name="Chenthamara K."/>
            <person name="Zhang J."/>
            <person name="Grujic M."/>
            <person name="Henrissat B."/>
            <person name="Kuo A."/>
            <person name="Salamov A."/>
            <person name="Lipzen A."/>
            <person name="Labutti K."/>
            <person name="Barry K."/>
            <person name="Miao Y."/>
            <person name="Rahimi M.J."/>
            <person name="Shen Q."/>
            <person name="Grigoriev I.V."/>
            <person name="Kubicek C.P."/>
            <person name="Druzhinina I.S."/>
        </authorList>
    </citation>
    <scope>NUCLEOTIDE SEQUENCE [LARGE SCALE GENOMIC DNA]</scope>
    <source>
        <strain evidence="3 4">ATCC 18648</strain>
    </source>
</reference>
<keyword evidence="2" id="KW-0812">Transmembrane</keyword>
<name>A0A2T4CJG1_TRILO</name>
<gene>
    <name evidence="3" type="ORF">M440DRAFT_90755</name>
</gene>
<dbReference type="Proteomes" id="UP000240760">
    <property type="component" value="Unassembled WGS sequence"/>
</dbReference>
<protein>
    <submittedName>
        <fullName evidence="3">Uncharacterized protein</fullName>
    </submittedName>
</protein>
<feature type="region of interest" description="Disordered" evidence="1">
    <location>
        <begin position="1"/>
        <end position="20"/>
    </location>
</feature>
<keyword evidence="2" id="KW-0472">Membrane</keyword>
<evidence type="ECO:0000313" key="4">
    <source>
        <dbReference type="Proteomes" id="UP000240760"/>
    </source>
</evidence>
<keyword evidence="4" id="KW-1185">Reference proteome</keyword>
<proteinExistence type="predicted"/>
<evidence type="ECO:0000256" key="2">
    <source>
        <dbReference type="SAM" id="Phobius"/>
    </source>
</evidence>
<feature type="transmembrane region" description="Helical" evidence="2">
    <location>
        <begin position="59"/>
        <end position="86"/>
    </location>
</feature>
<evidence type="ECO:0000313" key="3">
    <source>
        <dbReference type="EMBL" id="PTB81696.1"/>
    </source>
</evidence>
<dbReference type="EMBL" id="KZ679126">
    <property type="protein sequence ID" value="PTB81696.1"/>
    <property type="molecule type" value="Genomic_DNA"/>
</dbReference>
<keyword evidence="2" id="KW-1133">Transmembrane helix</keyword>
<sequence>MSKPQQQGSVTEYEYGSDEQSTNKHLVHTRIIVPSLSWGRGWILLPPDEYLVKERFPHALGLALFFFFFFSFFFPLFSAALFVSLVC</sequence>
<organism evidence="3 4">
    <name type="scientific">Trichoderma longibrachiatum ATCC 18648</name>
    <dbReference type="NCBI Taxonomy" id="983965"/>
    <lineage>
        <taxon>Eukaryota</taxon>
        <taxon>Fungi</taxon>
        <taxon>Dikarya</taxon>
        <taxon>Ascomycota</taxon>
        <taxon>Pezizomycotina</taxon>
        <taxon>Sordariomycetes</taxon>
        <taxon>Hypocreomycetidae</taxon>
        <taxon>Hypocreales</taxon>
        <taxon>Hypocreaceae</taxon>
        <taxon>Trichoderma</taxon>
    </lineage>
</organism>
<feature type="compositionally biased region" description="Polar residues" evidence="1">
    <location>
        <begin position="1"/>
        <end position="10"/>
    </location>
</feature>
<evidence type="ECO:0000256" key="1">
    <source>
        <dbReference type="SAM" id="MobiDB-lite"/>
    </source>
</evidence>
<accession>A0A2T4CJG1</accession>
<dbReference type="AlphaFoldDB" id="A0A2T4CJG1"/>